<dbReference type="PROSITE" id="PS50090">
    <property type="entry name" value="MYB_LIKE"/>
    <property type="match status" value="1"/>
</dbReference>
<feature type="domain" description="Myb-like" evidence="5">
    <location>
        <begin position="6"/>
        <end position="61"/>
    </location>
</feature>
<dbReference type="SMART" id="SM00717">
    <property type="entry name" value="SANT"/>
    <property type="match status" value="1"/>
</dbReference>
<dbReference type="InterPro" id="IPR001005">
    <property type="entry name" value="SANT/Myb"/>
</dbReference>
<dbReference type="FunFam" id="1.10.10.60:FF:000154">
    <property type="entry name" value="Transcription factor SRM1"/>
    <property type="match status" value="1"/>
</dbReference>
<evidence type="ECO:0000259" key="5">
    <source>
        <dbReference type="PROSITE" id="PS50090"/>
    </source>
</evidence>
<evidence type="ECO:0000256" key="3">
    <source>
        <dbReference type="ARBA" id="ARBA00023163"/>
    </source>
</evidence>
<proteinExistence type="predicted"/>
<dbReference type="SUPFAM" id="SSF46689">
    <property type="entry name" value="Homeodomain-like"/>
    <property type="match status" value="1"/>
</dbReference>
<keyword evidence="3" id="KW-0804">Transcription</keyword>
<accession>A0A1Y0KLB1</accession>
<evidence type="ECO:0000256" key="1">
    <source>
        <dbReference type="ARBA" id="ARBA00004123"/>
    </source>
</evidence>
<sequence length="82" mass="9201">MSSSSSSHSSSSGWSRSENKRFERALALYDDGTEDRWEKVADFIGRGTSPTEAKRHYERLLEDVQSIESGDVPTPNYRSSGK</sequence>
<dbReference type="EMBL" id="KY089096">
    <property type="protein sequence ID" value="ARU86434.1"/>
    <property type="molecule type" value="Genomic_DNA"/>
</dbReference>
<dbReference type="GO" id="GO:0005634">
    <property type="term" value="C:nucleus"/>
    <property type="evidence" value="ECO:0007669"/>
    <property type="project" value="UniProtKB-SubCell"/>
</dbReference>
<dbReference type="InterPro" id="IPR044636">
    <property type="entry name" value="RADIALIS-like"/>
</dbReference>
<dbReference type="Pfam" id="PF23082">
    <property type="entry name" value="Myb_DNA-binding_2"/>
    <property type="match status" value="1"/>
</dbReference>
<dbReference type="PANTHER" id="PTHR43952">
    <property type="entry name" value="MYB FAMILY TRANSCRIPTION FACTOR-RELATED"/>
    <property type="match status" value="1"/>
</dbReference>
<gene>
    <name evidence="6" type="primary">RAD-like</name>
</gene>
<comment type="subcellular location">
    <subcellularLocation>
        <location evidence="1">Nucleus</location>
    </subcellularLocation>
</comment>
<dbReference type="AlphaFoldDB" id="A0A1Y0KLB1"/>
<keyword evidence="2" id="KW-0805">Transcription regulation</keyword>
<evidence type="ECO:0000256" key="2">
    <source>
        <dbReference type="ARBA" id="ARBA00023015"/>
    </source>
</evidence>
<organism evidence="6">
    <name type="scientific">Orchis italica</name>
    <dbReference type="NCBI Taxonomy" id="59334"/>
    <lineage>
        <taxon>Eukaryota</taxon>
        <taxon>Viridiplantae</taxon>
        <taxon>Streptophyta</taxon>
        <taxon>Embryophyta</taxon>
        <taxon>Tracheophyta</taxon>
        <taxon>Spermatophyta</taxon>
        <taxon>Magnoliopsida</taxon>
        <taxon>Liliopsida</taxon>
        <taxon>Asparagales</taxon>
        <taxon>Orchidaceae</taxon>
        <taxon>Orchidoideae</taxon>
        <taxon>Orchideae</taxon>
        <taxon>Orchidinae</taxon>
        <taxon>Orchis</taxon>
    </lineage>
</organism>
<dbReference type="GO" id="GO:0003700">
    <property type="term" value="F:DNA-binding transcription factor activity"/>
    <property type="evidence" value="ECO:0007669"/>
    <property type="project" value="InterPro"/>
</dbReference>
<name>A0A1Y0KLB1_9ASPA</name>
<keyword evidence="4" id="KW-0539">Nucleus</keyword>
<reference evidence="6" key="1">
    <citation type="journal article" date="2017" name="Genome Biol. Evol.">
        <title>Transcriptome-wide identification and expression analysis of DIVARICATA- and RADIALIS-like genes of the Mediterranean orchid Orchis italica.</title>
        <authorList>
            <person name="Valoroso M.C."/>
            <person name="De Paolo S."/>
            <person name="Iazzetti G."/>
            <person name="Aceto S."/>
        </authorList>
    </citation>
    <scope>NUCLEOTIDE SEQUENCE</scope>
    <source>
        <strain evidence="6">OITA_32153</strain>
    </source>
</reference>
<dbReference type="InterPro" id="IPR009057">
    <property type="entry name" value="Homeodomain-like_sf"/>
</dbReference>
<dbReference type="Gene3D" id="1.10.10.60">
    <property type="entry name" value="Homeodomain-like"/>
    <property type="match status" value="1"/>
</dbReference>
<evidence type="ECO:0000256" key="4">
    <source>
        <dbReference type="ARBA" id="ARBA00023242"/>
    </source>
</evidence>
<protein>
    <submittedName>
        <fullName evidence="6">RADIALIS-like</fullName>
    </submittedName>
</protein>
<dbReference type="PANTHER" id="PTHR43952:SF75">
    <property type="entry name" value="PROTEIN RADIALIS-LIKE 6"/>
    <property type="match status" value="1"/>
</dbReference>
<evidence type="ECO:0000313" key="6">
    <source>
        <dbReference type="EMBL" id="ARU86434.1"/>
    </source>
</evidence>